<keyword evidence="3" id="KW-1185">Reference proteome</keyword>
<dbReference type="AlphaFoldDB" id="A0A0C9UDR3"/>
<gene>
    <name evidence="2" type="ORF">M422DRAFT_195736</name>
</gene>
<protein>
    <submittedName>
        <fullName evidence="2">Unplaced genomic scaffold SPHSTscaffold_553, whole genome shotgun sequence</fullName>
    </submittedName>
</protein>
<keyword evidence="1" id="KW-0732">Signal</keyword>
<feature type="chain" id="PRO_5002221038" evidence="1">
    <location>
        <begin position="24"/>
        <end position="106"/>
    </location>
</feature>
<reference evidence="2 3" key="1">
    <citation type="submission" date="2014-06" db="EMBL/GenBank/DDBJ databases">
        <title>Evolutionary Origins and Diversification of the Mycorrhizal Mutualists.</title>
        <authorList>
            <consortium name="DOE Joint Genome Institute"/>
            <consortium name="Mycorrhizal Genomics Consortium"/>
            <person name="Kohler A."/>
            <person name="Kuo A."/>
            <person name="Nagy L.G."/>
            <person name="Floudas D."/>
            <person name="Copeland A."/>
            <person name="Barry K.W."/>
            <person name="Cichocki N."/>
            <person name="Veneault-Fourrey C."/>
            <person name="LaButti K."/>
            <person name="Lindquist E.A."/>
            <person name="Lipzen A."/>
            <person name="Lundell T."/>
            <person name="Morin E."/>
            <person name="Murat C."/>
            <person name="Riley R."/>
            <person name="Ohm R."/>
            <person name="Sun H."/>
            <person name="Tunlid A."/>
            <person name="Henrissat B."/>
            <person name="Grigoriev I.V."/>
            <person name="Hibbett D.S."/>
            <person name="Martin F."/>
        </authorList>
    </citation>
    <scope>NUCLEOTIDE SEQUENCE [LARGE SCALE GENOMIC DNA]</scope>
    <source>
        <strain evidence="2 3">SS14</strain>
    </source>
</reference>
<feature type="signal peptide" evidence="1">
    <location>
        <begin position="1"/>
        <end position="23"/>
    </location>
</feature>
<name>A0A0C9UDR3_SPHS4</name>
<evidence type="ECO:0000313" key="2">
    <source>
        <dbReference type="EMBL" id="KIJ23601.1"/>
    </source>
</evidence>
<organism evidence="2 3">
    <name type="scientific">Sphaerobolus stellatus (strain SS14)</name>
    <dbReference type="NCBI Taxonomy" id="990650"/>
    <lineage>
        <taxon>Eukaryota</taxon>
        <taxon>Fungi</taxon>
        <taxon>Dikarya</taxon>
        <taxon>Basidiomycota</taxon>
        <taxon>Agaricomycotina</taxon>
        <taxon>Agaricomycetes</taxon>
        <taxon>Phallomycetidae</taxon>
        <taxon>Geastrales</taxon>
        <taxon>Sphaerobolaceae</taxon>
        <taxon>Sphaerobolus</taxon>
    </lineage>
</organism>
<evidence type="ECO:0000256" key="1">
    <source>
        <dbReference type="SAM" id="SignalP"/>
    </source>
</evidence>
<feature type="non-terminal residue" evidence="2">
    <location>
        <position position="1"/>
    </location>
</feature>
<dbReference type="HOGENOM" id="CLU_143913_1_0_1"/>
<proteinExistence type="predicted"/>
<dbReference type="EMBL" id="KN837628">
    <property type="protein sequence ID" value="KIJ23601.1"/>
    <property type="molecule type" value="Genomic_DNA"/>
</dbReference>
<dbReference type="OrthoDB" id="3044295at2759"/>
<accession>A0A0C9UDR3</accession>
<dbReference type="Proteomes" id="UP000054279">
    <property type="component" value="Unassembled WGS sequence"/>
</dbReference>
<sequence length="106" mass="12255">VLNLCSLEFALLWLEVELVFLQALDNFINIDAYNPFQYKVMEDVIHHSLKGCRTIAESKKHYQWFKQASIRPEGHLPLISFFNVHIIVAPLDVQFGEILCPAELVD</sequence>
<evidence type="ECO:0000313" key="3">
    <source>
        <dbReference type="Proteomes" id="UP000054279"/>
    </source>
</evidence>